<organism evidence="1 2">
    <name type="scientific">Dreissena polymorpha</name>
    <name type="common">Zebra mussel</name>
    <name type="synonym">Mytilus polymorpha</name>
    <dbReference type="NCBI Taxonomy" id="45954"/>
    <lineage>
        <taxon>Eukaryota</taxon>
        <taxon>Metazoa</taxon>
        <taxon>Spiralia</taxon>
        <taxon>Lophotrochozoa</taxon>
        <taxon>Mollusca</taxon>
        <taxon>Bivalvia</taxon>
        <taxon>Autobranchia</taxon>
        <taxon>Heteroconchia</taxon>
        <taxon>Euheterodonta</taxon>
        <taxon>Imparidentia</taxon>
        <taxon>Neoheterodontei</taxon>
        <taxon>Myida</taxon>
        <taxon>Dreissenoidea</taxon>
        <taxon>Dreissenidae</taxon>
        <taxon>Dreissena</taxon>
    </lineage>
</organism>
<dbReference type="OrthoDB" id="2122938at2759"/>
<name>A0A9D4KCF2_DREPO</name>
<dbReference type="EMBL" id="JAIWYP010000004">
    <property type="protein sequence ID" value="KAH3837277.1"/>
    <property type="molecule type" value="Genomic_DNA"/>
</dbReference>
<dbReference type="InterPro" id="IPR029375">
    <property type="entry name" value="CFAP141"/>
</dbReference>
<gene>
    <name evidence="1" type="ORF">DPMN_110662</name>
</gene>
<sequence>MSLQTALRFEADTAKNPNLKKAFEAQVERIKYDEVMADRENVVRLELQINQRAGWNENLEVASWKKRIRNEADIVKSEMRMAAKAALAVRRVALKQLFEREFEVWEKELGLQGKTFYKQRI</sequence>
<keyword evidence="2" id="KW-1185">Reference proteome</keyword>
<proteinExistence type="predicted"/>
<dbReference type="Proteomes" id="UP000828390">
    <property type="component" value="Unassembled WGS sequence"/>
</dbReference>
<dbReference type="Pfam" id="PF15104">
    <property type="entry name" value="CFAP141"/>
    <property type="match status" value="1"/>
</dbReference>
<dbReference type="PANTHER" id="PTHR35818">
    <property type="entry name" value="C1ORF189"/>
    <property type="match status" value="1"/>
</dbReference>
<comment type="caution">
    <text evidence="1">The sequence shown here is derived from an EMBL/GenBank/DDBJ whole genome shotgun (WGS) entry which is preliminary data.</text>
</comment>
<accession>A0A9D4KCF2</accession>
<evidence type="ECO:0000313" key="2">
    <source>
        <dbReference type="Proteomes" id="UP000828390"/>
    </source>
</evidence>
<dbReference type="AlphaFoldDB" id="A0A9D4KCF2"/>
<protein>
    <submittedName>
        <fullName evidence="1">Uncharacterized protein</fullName>
    </submittedName>
</protein>
<evidence type="ECO:0000313" key="1">
    <source>
        <dbReference type="EMBL" id="KAH3837277.1"/>
    </source>
</evidence>
<reference evidence="1" key="2">
    <citation type="submission" date="2020-11" db="EMBL/GenBank/DDBJ databases">
        <authorList>
            <person name="McCartney M.A."/>
            <person name="Auch B."/>
            <person name="Kono T."/>
            <person name="Mallez S."/>
            <person name="Becker A."/>
            <person name="Gohl D.M."/>
            <person name="Silverstein K.A.T."/>
            <person name="Koren S."/>
            <person name="Bechman K.B."/>
            <person name="Herman A."/>
            <person name="Abrahante J.E."/>
            <person name="Garbe J."/>
        </authorList>
    </citation>
    <scope>NUCLEOTIDE SEQUENCE</scope>
    <source>
        <strain evidence="1">Duluth1</strain>
        <tissue evidence="1">Whole animal</tissue>
    </source>
</reference>
<dbReference type="PANTHER" id="PTHR35818:SF1">
    <property type="entry name" value="CILIA- AND FLAGELLA-ASSOCIATED PROTEIN 141"/>
    <property type="match status" value="1"/>
</dbReference>
<reference evidence="1" key="1">
    <citation type="journal article" date="2019" name="bioRxiv">
        <title>The Genome of the Zebra Mussel, Dreissena polymorpha: A Resource for Invasive Species Research.</title>
        <authorList>
            <person name="McCartney M.A."/>
            <person name="Auch B."/>
            <person name="Kono T."/>
            <person name="Mallez S."/>
            <person name="Zhang Y."/>
            <person name="Obille A."/>
            <person name="Becker A."/>
            <person name="Abrahante J.E."/>
            <person name="Garbe J."/>
            <person name="Badalamenti J.P."/>
            <person name="Herman A."/>
            <person name="Mangelson H."/>
            <person name="Liachko I."/>
            <person name="Sullivan S."/>
            <person name="Sone E.D."/>
            <person name="Koren S."/>
            <person name="Silverstein K.A.T."/>
            <person name="Beckman K.B."/>
            <person name="Gohl D.M."/>
        </authorList>
    </citation>
    <scope>NUCLEOTIDE SEQUENCE</scope>
    <source>
        <strain evidence="1">Duluth1</strain>
        <tissue evidence="1">Whole animal</tissue>
    </source>
</reference>